<evidence type="ECO:0000313" key="3">
    <source>
        <dbReference type="Proteomes" id="UP000653477"/>
    </source>
</evidence>
<dbReference type="Pfam" id="PF07693">
    <property type="entry name" value="KAP_NTPase"/>
    <property type="match status" value="1"/>
</dbReference>
<comment type="caution">
    <text evidence="2">The sequence shown here is derived from an EMBL/GenBank/DDBJ whole genome shotgun (WGS) entry which is preliminary data.</text>
</comment>
<organism evidence="2 3">
    <name type="scientific">Porphyromonas pasteri</name>
    <dbReference type="NCBI Taxonomy" id="1583331"/>
    <lineage>
        <taxon>Bacteria</taxon>
        <taxon>Pseudomonadati</taxon>
        <taxon>Bacteroidota</taxon>
        <taxon>Bacteroidia</taxon>
        <taxon>Bacteroidales</taxon>
        <taxon>Porphyromonadaceae</taxon>
        <taxon>Porphyromonas</taxon>
    </lineage>
</organism>
<name>A0ABQ2H6C6_9PORP</name>
<dbReference type="Proteomes" id="UP000653477">
    <property type="component" value="Unassembled WGS sequence"/>
</dbReference>
<feature type="domain" description="KAP NTPase" evidence="1">
    <location>
        <begin position="2"/>
        <end position="209"/>
    </location>
</feature>
<gene>
    <name evidence="2" type="ORF">GCM10007088_08760</name>
</gene>
<proteinExistence type="predicted"/>
<sequence>MVTFNPRSAKSVEHIQEDFFAKLAQELSRYYWGASLIVTRYAEQIGLLNNFSKARLLADVLRLLCVKGDKATVSTAIEKIGKRLYIILDDLDRLEGEELLETIKLIDVNADFKNTVFLVACDKKYANDVFQKYLGVNPSQGYLDKYITREVHLSSYVEEKLAEVMVKSLEEKLGDGELITKQVVLQGWHEIAPYIVSHLGSMRHLKRYQEIFISDFSLEISQRYKVQDYVDPIDFFLLTLLKYKDPGVYDAVKYRICFDDNGPFYSLDPENRWARKNPFSKRNIASGSSDDTSQEDSGSMLSDHISPVVQAAQWAASTEVVSALFEGRDNVVSGQSSKGLPGIGVNSLIQDRRGFTSYFPDLEDEDRESWCQDVLALVQCKDDESGCEVLDRRYRMGDRKAMIRLLDKMIESRPLPNEDRIRTWKFIAYMADKCGAEELENSLRFCLRRGTYTCYEDWGIVARGKCNDFKMRLFDWVIAEYPALAYRCFCIMRGLRRQDIATYIYTKAEVEDHLKDVFNSCFKRYEHLLQCEDYTYGGGWGDEFILNQVMNLQSVVYGLFCQDIGTREVITETLVPWIKAYPEHSIWLFLTKYDEPSSAIFREKMLNGLDDAGLSVEAWIELMTTSEMQEVLNLIVKEPDIRTLLKWLPRSIPGLWNLLKSSKATDKCNN</sequence>
<evidence type="ECO:0000259" key="1">
    <source>
        <dbReference type="Pfam" id="PF07693"/>
    </source>
</evidence>
<protein>
    <recommendedName>
        <fullName evidence="1">KAP NTPase domain-containing protein</fullName>
    </recommendedName>
</protein>
<keyword evidence="3" id="KW-1185">Reference proteome</keyword>
<evidence type="ECO:0000313" key="2">
    <source>
        <dbReference type="EMBL" id="GGM52278.1"/>
    </source>
</evidence>
<dbReference type="InterPro" id="IPR011646">
    <property type="entry name" value="KAP_P-loop"/>
</dbReference>
<dbReference type="EMBL" id="BMPU01000002">
    <property type="protein sequence ID" value="GGM52278.1"/>
    <property type="molecule type" value="Genomic_DNA"/>
</dbReference>
<reference evidence="3" key="1">
    <citation type="journal article" date="2019" name="Int. J. Syst. Evol. Microbiol.">
        <title>The Global Catalogue of Microorganisms (GCM) 10K type strain sequencing project: providing services to taxonomists for standard genome sequencing and annotation.</title>
        <authorList>
            <consortium name="The Broad Institute Genomics Platform"/>
            <consortium name="The Broad Institute Genome Sequencing Center for Infectious Disease"/>
            <person name="Wu L."/>
            <person name="Ma J."/>
        </authorList>
    </citation>
    <scope>NUCLEOTIDE SEQUENCE [LARGE SCALE GENOMIC DNA]</scope>
    <source>
        <strain evidence="3">JCM 30531</strain>
    </source>
</reference>
<accession>A0ABQ2H6C6</accession>